<sequence length="748" mass="85888">MTDQERDDVPMLLRNIELPRFPLRSTSMCIPVRDDEYEEDTFVPHTGPLFIQPPTQTTPGIPFTSRDTPDRLPRPSQGKTVSKPHAVMPEETEGNRWYYSGQVPKNEHLLMSGPLGQCDDPDCVNCPPACKNKRHFHRSSNALDNKFHNIFYGHDGGWKKKIEHILSKIPIMNPHAKVVQQWNQFFVISCLIAIFIDPLFFFLLSVQQDNKCIVLNWNFATALAVVRSVTDAIYFLHMLLQFRLAYVAPESRVVGAGDLVDEPKKVAVHYLRGYFLLDFFVVLPLPQVMILLVIPKYVGLSGANYAKNLLRATVLLQYVPRIIRFVPLLDGQSANGFIFESAWANFVINLLMFVLAGHVVGSCWYLFGLQRVNQCLRDACSASTIPYCDTFIDCGRGAGSSLYRQQWFNDSGAADCFNTGATFQYGIYGQAVLLTTEASAVKRYIYSLFWGFQQISTLAGNLVPSYFVWEVLFTMAIIGLGLLLFALLIGNMQNFLQALGRRRLEMQLRRRDVEKWMSHRRLPEDLRRRVRRAERFTWAATQGVNEEELLSNLPEDIQRDIRRHFFRFLNKVRLFTLMDWPILDAICDKLRQNLYISGSDILYQGGPVDKMVFIVRGKLESISADGSKAPLHDGDVCGEELLTWYLEHSSVNRDSGKIKFHGMRLVAIRTVRCSTNVEAFVLRASDLEEVTSQFARFLRNPRVQGAIRYESPYWRTIAATRIQVAWRYRKRRLKRAEQSRLNEESYPS</sequence>
<evidence type="ECO:0000256" key="2">
    <source>
        <dbReference type="ARBA" id="ARBA00010486"/>
    </source>
</evidence>
<dbReference type="InterPro" id="IPR018490">
    <property type="entry name" value="cNMP-bd_dom_sf"/>
</dbReference>
<dbReference type="SUPFAM" id="SSF81324">
    <property type="entry name" value="Voltage-gated potassium channels"/>
    <property type="match status" value="1"/>
</dbReference>
<evidence type="ECO:0000256" key="8">
    <source>
        <dbReference type="ARBA" id="ARBA00023286"/>
    </source>
</evidence>
<keyword evidence="14" id="KW-1185">Reference proteome</keyword>
<feature type="transmembrane region" description="Helical" evidence="11">
    <location>
        <begin position="274"/>
        <end position="294"/>
    </location>
</feature>
<evidence type="ECO:0000256" key="1">
    <source>
        <dbReference type="ARBA" id="ARBA00004141"/>
    </source>
</evidence>
<dbReference type="InterPro" id="IPR000595">
    <property type="entry name" value="cNMP-bd_dom"/>
</dbReference>
<reference evidence="13 14" key="2">
    <citation type="submission" date="2024-10" db="EMBL/GenBank/DDBJ databases">
        <authorList>
            <person name="Ryan C."/>
        </authorList>
    </citation>
    <scope>NUCLEOTIDE SEQUENCE [LARGE SCALE GENOMIC DNA]</scope>
</reference>
<dbReference type="InterPro" id="IPR005821">
    <property type="entry name" value="Ion_trans_dom"/>
</dbReference>
<evidence type="ECO:0000256" key="9">
    <source>
        <dbReference type="ARBA" id="ARBA00023303"/>
    </source>
</evidence>
<evidence type="ECO:0000256" key="6">
    <source>
        <dbReference type="ARBA" id="ARBA00023065"/>
    </source>
</evidence>
<gene>
    <name evidence="13" type="ORF">URODEC1_LOCUS74984</name>
</gene>
<dbReference type="InterPro" id="IPR014710">
    <property type="entry name" value="RmlC-like_jellyroll"/>
</dbReference>
<evidence type="ECO:0000313" key="13">
    <source>
        <dbReference type="EMBL" id="CAL5019803.1"/>
    </source>
</evidence>
<comment type="similarity">
    <text evidence="2">Belongs to the cyclic nucleotide-gated cation channel (TC 1.A.1.5) family.</text>
</comment>
<dbReference type="CDD" id="cd00038">
    <property type="entry name" value="CAP_ED"/>
    <property type="match status" value="1"/>
</dbReference>
<dbReference type="Gene3D" id="1.10.287.630">
    <property type="entry name" value="Helix hairpin bin"/>
    <property type="match status" value="1"/>
</dbReference>
<feature type="transmembrane region" description="Helical" evidence="11">
    <location>
        <begin position="185"/>
        <end position="205"/>
    </location>
</feature>
<dbReference type="GO" id="GO:0034220">
    <property type="term" value="P:monoatomic ion transmembrane transport"/>
    <property type="evidence" value="ECO:0007669"/>
    <property type="project" value="UniProtKB-KW"/>
</dbReference>
<evidence type="ECO:0000256" key="4">
    <source>
        <dbReference type="ARBA" id="ARBA00022692"/>
    </source>
</evidence>
<proteinExistence type="inferred from homology"/>
<accession>A0ABC9CEI0</accession>
<comment type="subcellular location">
    <subcellularLocation>
        <location evidence="1">Membrane</location>
        <topology evidence="1">Multi-pass membrane protein</topology>
    </subcellularLocation>
</comment>
<organism evidence="13 14">
    <name type="scientific">Urochloa decumbens</name>
    <dbReference type="NCBI Taxonomy" id="240449"/>
    <lineage>
        <taxon>Eukaryota</taxon>
        <taxon>Viridiplantae</taxon>
        <taxon>Streptophyta</taxon>
        <taxon>Embryophyta</taxon>
        <taxon>Tracheophyta</taxon>
        <taxon>Spermatophyta</taxon>
        <taxon>Magnoliopsida</taxon>
        <taxon>Liliopsida</taxon>
        <taxon>Poales</taxon>
        <taxon>Poaceae</taxon>
        <taxon>PACMAD clade</taxon>
        <taxon>Panicoideae</taxon>
        <taxon>Panicodae</taxon>
        <taxon>Paniceae</taxon>
        <taxon>Melinidinae</taxon>
        <taxon>Urochloa</taxon>
    </lineage>
</organism>
<dbReference type="EMBL" id="OZ075113">
    <property type="protein sequence ID" value="CAL5019803.1"/>
    <property type="molecule type" value="Genomic_DNA"/>
</dbReference>
<name>A0ABC9CEI0_9POAL</name>
<keyword evidence="6" id="KW-0406">Ion transport</keyword>
<dbReference type="PROSITE" id="PS50042">
    <property type="entry name" value="CNMP_BINDING_3"/>
    <property type="match status" value="1"/>
</dbReference>
<feature type="region of interest" description="Disordered" evidence="10">
    <location>
        <begin position="46"/>
        <end position="83"/>
    </location>
</feature>
<keyword evidence="3" id="KW-0813">Transport</keyword>
<evidence type="ECO:0000256" key="7">
    <source>
        <dbReference type="ARBA" id="ARBA00023136"/>
    </source>
</evidence>
<dbReference type="GO" id="GO:0016020">
    <property type="term" value="C:membrane"/>
    <property type="evidence" value="ECO:0007669"/>
    <property type="project" value="UniProtKB-SubCell"/>
</dbReference>
<dbReference type="PANTHER" id="PTHR45651:SF11">
    <property type="entry name" value="CYCLIC NUCLEOTIDE-GATED ION CHANNEL 20, CHLOROPLASTIC-RELATED"/>
    <property type="match status" value="1"/>
</dbReference>
<dbReference type="SUPFAM" id="SSF51206">
    <property type="entry name" value="cAMP-binding domain-like"/>
    <property type="match status" value="1"/>
</dbReference>
<dbReference type="Pfam" id="PF00520">
    <property type="entry name" value="Ion_trans"/>
    <property type="match status" value="1"/>
</dbReference>
<dbReference type="Gene3D" id="2.60.120.10">
    <property type="entry name" value="Jelly Rolls"/>
    <property type="match status" value="1"/>
</dbReference>
<protein>
    <recommendedName>
        <fullName evidence="12">Cyclic nucleotide-binding domain-containing protein</fullName>
    </recommendedName>
</protein>
<keyword evidence="7 11" id="KW-0472">Membrane</keyword>
<feature type="compositionally biased region" description="Low complexity" evidence="10">
    <location>
        <begin position="50"/>
        <end position="64"/>
    </location>
</feature>
<dbReference type="PANTHER" id="PTHR45651">
    <property type="entry name" value="CYCLIC NUCLEOTIDE-GATED ION CHANNEL 15-RELATED-RELATED"/>
    <property type="match status" value="1"/>
</dbReference>
<keyword evidence="4 11" id="KW-0812">Transmembrane</keyword>
<feature type="transmembrane region" description="Helical" evidence="11">
    <location>
        <begin position="346"/>
        <end position="367"/>
    </location>
</feature>
<dbReference type="AlphaFoldDB" id="A0ABC9CEI0"/>
<feature type="domain" description="Cyclic nucleotide-binding" evidence="12">
    <location>
        <begin position="574"/>
        <end position="642"/>
    </location>
</feature>
<keyword evidence="8" id="KW-1071">Ligand-gated ion channel</keyword>
<evidence type="ECO:0000256" key="3">
    <source>
        <dbReference type="ARBA" id="ARBA00022448"/>
    </source>
</evidence>
<feature type="transmembrane region" description="Helical" evidence="11">
    <location>
        <begin position="217"/>
        <end position="236"/>
    </location>
</feature>
<keyword evidence="9" id="KW-0407">Ion channel</keyword>
<evidence type="ECO:0000256" key="11">
    <source>
        <dbReference type="SAM" id="Phobius"/>
    </source>
</evidence>
<evidence type="ECO:0000256" key="10">
    <source>
        <dbReference type="SAM" id="MobiDB-lite"/>
    </source>
</evidence>
<evidence type="ECO:0000259" key="12">
    <source>
        <dbReference type="PROSITE" id="PS50042"/>
    </source>
</evidence>
<evidence type="ECO:0000313" key="14">
    <source>
        <dbReference type="Proteomes" id="UP001497457"/>
    </source>
</evidence>
<dbReference type="Gene3D" id="1.10.287.70">
    <property type="match status" value="1"/>
</dbReference>
<dbReference type="Proteomes" id="UP001497457">
    <property type="component" value="Chromosome 3rd"/>
</dbReference>
<reference evidence="14" key="1">
    <citation type="submission" date="2024-06" db="EMBL/GenBank/DDBJ databases">
        <authorList>
            <person name="Ryan C."/>
        </authorList>
    </citation>
    <scope>NUCLEOTIDE SEQUENCE [LARGE SCALE GENOMIC DNA]</scope>
</reference>
<evidence type="ECO:0000256" key="5">
    <source>
        <dbReference type="ARBA" id="ARBA00022989"/>
    </source>
</evidence>
<feature type="transmembrane region" description="Helical" evidence="11">
    <location>
        <begin position="473"/>
        <end position="496"/>
    </location>
</feature>
<dbReference type="SMART" id="SM00100">
    <property type="entry name" value="cNMP"/>
    <property type="match status" value="1"/>
</dbReference>
<keyword evidence="5 11" id="KW-1133">Transmembrane helix</keyword>